<comment type="similarity">
    <text evidence="1">Belongs to the paxM FAD-dependent monooxygenase family.</text>
</comment>
<keyword evidence="8" id="KW-1185">Reference proteome</keyword>
<keyword evidence="5" id="KW-0503">Monooxygenase</keyword>
<dbReference type="SUPFAM" id="SSF51905">
    <property type="entry name" value="FAD/NAD(P)-binding domain"/>
    <property type="match status" value="1"/>
</dbReference>
<evidence type="ECO:0000313" key="8">
    <source>
        <dbReference type="Proteomes" id="UP000092154"/>
    </source>
</evidence>
<dbReference type="PROSITE" id="PS51257">
    <property type="entry name" value="PROKAR_LIPOPROTEIN"/>
    <property type="match status" value="1"/>
</dbReference>
<dbReference type="OrthoDB" id="5428495at2759"/>
<proteinExistence type="inferred from homology"/>
<dbReference type="STRING" id="1314800.A0A1B7MPS2"/>
<dbReference type="Pfam" id="PF01494">
    <property type="entry name" value="FAD_binding_3"/>
    <property type="match status" value="1"/>
</dbReference>
<evidence type="ECO:0000256" key="1">
    <source>
        <dbReference type="ARBA" id="ARBA00007992"/>
    </source>
</evidence>
<evidence type="ECO:0000256" key="3">
    <source>
        <dbReference type="ARBA" id="ARBA00022827"/>
    </source>
</evidence>
<sequence length="466" mass="51491">MSEKPELSIDFLVVGGGIAGLACAIALRRVGHNVVVLERSSDADILKMSHGGIRLPPNVSKILFHWGLERALRQVSITATAVEIAIYDTGEFVGTHQWEEEVLRETRGEYLFLHHVGLRRVLHDAAIAAGAEVRLGVSVVSVNSDDDGPHVTLTTGETLMADVIVGADGRSSIVQQAIVGKDVYGSSPYHCLFYNTTVPGALMRADPDLAPFFSQHVESMYLWMGSGRSALGFRVGGKDEFGLHFWVPPRQEGVCDDDRWGGGVDLDEMRRQLGPCEPRLLKMAKLAATPARVRVKMVSPMEDWVDKHGRLVIIGEAAHPLPAGSLQGGAMAVEDAAVLAKLFSHLRTEDQISTFLHAFQDLREDRCASVVQTEQGNLCFQMLPTGPHQEERDNEMRTKTAQGESVFGGGEAAEQWEHLKELFGYDAEDEADDWWVKWGLLRERAKQRSLDMEAEMKTHLSNIHIR</sequence>
<evidence type="ECO:0000256" key="5">
    <source>
        <dbReference type="ARBA" id="ARBA00023033"/>
    </source>
</evidence>
<evidence type="ECO:0000313" key="7">
    <source>
        <dbReference type="EMBL" id="OAX34598.1"/>
    </source>
</evidence>
<dbReference type="InterPro" id="IPR002938">
    <property type="entry name" value="FAD-bd"/>
</dbReference>
<evidence type="ECO:0000259" key="6">
    <source>
        <dbReference type="Pfam" id="PF01494"/>
    </source>
</evidence>
<evidence type="ECO:0000256" key="4">
    <source>
        <dbReference type="ARBA" id="ARBA00023002"/>
    </source>
</evidence>
<dbReference type="GO" id="GO:0004497">
    <property type="term" value="F:monooxygenase activity"/>
    <property type="evidence" value="ECO:0007669"/>
    <property type="project" value="UniProtKB-KW"/>
</dbReference>
<protein>
    <submittedName>
        <fullName evidence="7">FAD/NAD(P)-binding domain-containing protein</fullName>
    </submittedName>
</protein>
<dbReference type="PANTHER" id="PTHR13789">
    <property type="entry name" value="MONOOXYGENASE"/>
    <property type="match status" value="1"/>
</dbReference>
<feature type="domain" description="FAD-binding" evidence="6">
    <location>
        <begin position="10"/>
        <end position="372"/>
    </location>
</feature>
<dbReference type="InterPro" id="IPR050493">
    <property type="entry name" value="FAD-dep_Monooxygenase_BioMet"/>
</dbReference>
<dbReference type="InParanoid" id="A0A1B7MPS2"/>
<keyword evidence="4" id="KW-0560">Oxidoreductase</keyword>
<dbReference type="InterPro" id="IPR036188">
    <property type="entry name" value="FAD/NAD-bd_sf"/>
</dbReference>
<evidence type="ECO:0000256" key="2">
    <source>
        <dbReference type="ARBA" id="ARBA00022630"/>
    </source>
</evidence>
<dbReference type="AlphaFoldDB" id="A0A1B7MPS2"/>
<dbReference type="PANTHER" id="PTHR13789:SF147">
    <property type="entry name" value="PUTATIVE (AFU_ORTHOLOGUE AFUA_2G01950)-RELATED"/>
    <property type="match status" value="1"/>
</dbReference>
<dbReference type="PRINTS" id="PR00420">
    <property type="entry name" value="RNGMNOXGNASE"/>
</dbReference>
<dbReference type="Gene3D" id="3.50.50.60">
    <property type="entry name" value="FAD/NAD(P)-binding domain"/>
    <property type="match status" value="1"/>
</dbReference>
<dbReference type="EMBL" id="KV448591">
    <property type="protein sequence ID" value="OAX34598.1"/>
    <property type="molecule type" value="Genomic_DNA"/>
</dbReference>
<organism evidence="7 8">
    <name type="scientific">Rhizopogon vinicolor AM-OR11-026</name>
    <dbReference type="NCBI Taxonomy" id="1314800"/>
    <lineage>
        <taxon>Eukaryota</taxon>
        <taxon>Fungi</taxon>
        <taxon>Dikarya</taxon>
        <taxon>Basidiomycota</taxon>
        <taxon>Agaricomycotina</taxon>
        <taxon>Agaricomycetes</taxon>
        <taxon>Agaricomycetidae</taxon>
        <taxon>Boletales</taxon>
        <taxon>Suillineae</taxon>
        <taxon>Rhizopogonaceae</taxon>
        <taxon>Rhizopogon</taxon>
    </lineage>
</organism>
<gene>
    <name evidence="7" type="ORF">K503DRAFT_747179</name>
</gene>
<keyword evidence="3" id="KW-0274">FAD</keyword>
<name>A0A1B7MPS2_9AGAM</name>
<accession>A0A1B7MPS2</accession>
<dbReference type="Proteomes" id="UP000092154">
    <property type="component" value="Unassembled WGS sequence"/>
</dbReference>
<reference evidence="7 8" key="1">
    <citation type="submission" date="2016-06" db="EMBL/GenBank/DDBJ databases">
        <title>Comparative genomics of the ectomycorrhizal sister species Rhizopogon vinicolor and Rhizopogon vesiculosus (Basidiomycota: Boletales) reveals a divergence of the mating type B locus.</title>
        <authorList>
            <consortium name="DOE Joint Genome Institute"/>
            <person name="Mujic A.B."/>
            <person name="Kuo A."/>
            <person name="Tritt A."/>
            <person name="Lipzen A."/>
            <person name="Chen C."/>
            <person name="Johnson J."/>
            <person name="Sharma A."/>
            <person name="Barry K."/>
            <person name="Grigoriev I.V."/>
            <person name="Spatafora J.W."/>
        </authorList>
    </citation>
    <scope>NUCLEOTIDE SEQUENCE [LARGE SCALE GENOMIC DNA]</scope>
    <source>
        <strain evidence="7 8">AM-OR11-026</strain>
    </source>
</reference>
<dbReference type="GO" id="GO:0071949">
    <property type="term" value="F:FAD binding"/>
    <property type="evidence" value="ECO:0007669"/>
    <property type="project" value="InterPro"/>
</dbReference>
<keyword evidence="2" id="KW-0285">Flavoprotein</keyword>